<proteinExistence type="predicted"/>
<sequence>MKTQLLDYWLYLYLGCIYLVPLFAILKLNNGDTRFMLRKLLFPLEYLIQVKAEQAFSNSRSATRLIHILVWCVSILGLVGASSIPLVALNEPMMKHTALLVFITYYCMLAPITFWFQPHANISTKTK</sequence>
<keyword evidence="1" id="KW-1133">Transmembrane helix</keyword>
<keyword evidence="1" id="KW-0472">Membrane</keyword>
<reference evidence="2" key="1">
    <citation type="journal article" date="2021" name="PeerJ">
        <title>Extensive microbial diversity within the chicken gut microbiome revealed by metagenomics and culture.</title>
        <authorList>
            <person name="Gilroy R."/>
            <person name="Ravi A."/>
            <person name="Getino M."/>
            <person name="Pursley I."/>
            <person name="Horton D.L."/>
            <person name="Alikhan N.F."/>
            <person name="Baker D."/>
            <person name="Gharbi K."/>
            <person name="Hall N."/>
            <person name="Watson M."/>
            <person name="Adriaenssens E.M."/>
            <person name="Foster-Nyarko E."/>
            <person name="Jarju S."/>
            <person name="Secka A."/>
            <person name="Antonio M."/>
            <person name="Oren A."/>
            <person name="Chaudhuri R.R."/>
            <person name="La Ragione R."/>
            <person name="Hildebrand F."/>
            <person name="Pallen M.J."/>
        </authorList>
    </citation>
    <scope>NUCLEOTIDE SEQUENCE</scope>
    <source>
        <strain evidence="2">CHK172-16539</strain>
    </source>
</reference>
<dbReference type="Proteomes" id="UP000824063">
    <property type="component" value="Unassembled WGS sequence"/>
</dbReference>
<feature type="transmembrane region" description="Helical" evidence="1">
    <location>
        <begin position="98"/>
        <end position="116"/>
    </location>
</feature>
<feature type="transmembrane region" description="Helical" evidence="1">
    <location>
        <begin position="6"/>
        <end position="26"/>
    </location>
</feature>
<accession>A0A9D2JGN4</accession>
<feature type="transmembrane region" description="Helical" evidence="1">
    <location>
        <begin position="65"/>
        <end position="86"/>
    </location>
</feature>
<dbReference type="AlphaFoldDB" id="A0A9D2JGN4"/>
<name>A0A9D2JGN4_9ENTE</name>
<comment type="caution">
    <text evidence="2">The sequence shown here is derived from an EMBL/GenBank/DDBJ whole genome shotgun (WGS) entry which is preliminary data.</text>
</comment>
<organism evidence="2 3">
    <name type="scientific">Candidatus Enterococcus avicola</name>
    <dbReference type="NCBI Taxonomy" id="2838561"/>
    <lineage>
        <taxon>Bacteria</taxon>
        <taxon>Bacillati</taxon>
        <taxon>Bacillota</taxon>
        <taxon>Bacilli</taxon>
        <taxon>Lactobacillales</taxon>
        <taxon>Enterococcaceae</taxon>
        <taxon>Enterococcus</taxon>
    </lineage>
</organism>
<dbReference type="EMBL" id="DXBN01000052">
    <property type="protein sequence ID" value="HIZ52721.1"/>
    <property type="molecule type" value="Genomic_DNA"/>
</dbReference>
<protein>
    <submittedName>
        <fullName evidence="2">Uncharacterized protein</fullName>
    </submittedName>
</protein>
<evidence type="ECO:0000313" key="3">
    <source>
        <dbReference type="Proteomes" id="UP000824063"/>
    </source>
</evidence>
<reference evidence="2" key="2">
    <citation type="submission" date="2021-04" db="EMBL/GenBank/DDBJ databases">
        <authorList>
            <person name="Gilroy R."/>
        </authorList>
    </citation>
    <scope>NUCLEOTIDE SEQUENCE</scope>
    <source>
        <strain evidence="2">CHK172-16539</strain>
    </source>
</reference>
<keyword evidence="1" id="KW-0812">Transmembrane</keyword>
<gene>
    <name evidence="2" type="ORF">IAA20_02100</name>
</gene>
<evidence type="ECO:0000256" key="1">
    <source>
        <dbReference type="SAM" id="Phobius"/>
    </source>
</evidence>
<evidence type="ECO:0000313" key="2">
    <source>
        <dbReference type="EMBL" id="HIZ52721.1"/>
    </source>
</evidence>